<keyword evidence="2" id="KW-0540">Nuclease</keyword>
<dbReference type="InterPro" id="IPR036116">
    <property type="entry name" value="FN3_sf"/>
</dbReference>
<organism evidence="7 8">
    <name type="scientific">Bergeyella zoohelcum</name>
    <dbReference type="NCBI Taxonomy" id="1015"/>
    <lineage>
        <taxon>Bacteria</taxon>
        <taxon>Pseudomonadati</taxon>
        <taxon>Bacteroidota</taxon>
        <taxon>Flavobacteriia</taxon>
        <taxon>Flavobacteriales</taxon>
        <taxon>Weeksellaceae</taxon>
        <taxon>Bergeyella</taxon>
    </lineage>
</organism>
<name>A0A7Z8YSI3_9FLAO</name>
<keyword evidence="4 7" id="KW-0378">Hydrolase</keyword>
<dbReference type="PROSITE" id="PS50853">
    <property type="entry name" value="FN3"/>
    <property type="match status" value="1"/>
</dbReference>
<evidence type="ECO:0000256" key="1">
    <source>
        <dbReference type="ARBA" id="ARBA00006429"/>
    </source>
</evidence>
<dbReference type="Pfam" id="PF00041">
    <property type="entry name" value="fn3"/>
    <property type="match status" value="1"/>
</dbReference>
<evidence type="ECO:0000259" key="6">
    <source>
        <dbReference type="PROSITE" id="PS50853"/>
    </source>
</evidence>
<evidence type="ECO:0000256" key="2">
    <source>
        <dbReference type="ARBA" id="ARBA00022722"/>
    </source>
</evidence>
<dbReference type="GO" id="GO:0016787">
    <property type="term" value="F:hydrolase activity"/>
    <property type="evidence" value="ECO:0007669"/>
    <property type="project" value="UniProtKB-KW"/>
</dbReference>
<dbReference type="InterPro" id="IPR007346">
    <property type="entry name" value="Endonuclease-I"/>
</dbReference>
<reference evidence="7 8" key="1">
    <citation type="submission" date="2018-11" db="EMBL/GenBank/DDBJ databases">
        <authorList>
            <consortium name="Pathogen Informatics"/>
        </authorList>
    </citation>
    <scope>NUCLEOTIDE SEQUENCE [LARGE SCALE GENOMIC DNA]</scope>
    <source>
        <strain evidence="7 8">NCTC12929</strain>
    </source>
</reference>
<protein>
    <submittedName>
        <fullName evidence="7">Extracellular ribonuclease</fullName>
        <ecNumber evidence="7">3.1.-.-</ecNumber>
    </submittedName>
</protein>
<evidence type="ECO:0000256" key="3">
    <source>
        <dbReference type="ARBA" id="ARBA00022729"/>
    </source>
</evidence>
<dbReference type="InterPro" id="IPR044925">
    <property type="entry name" value="His-Me_finger_sf"/>
</dbReference>
<dbReference type="Pfam" id="PF18962">
    <property type="entry name" value="Por_Secre_tail"/>
    <property type="match status" value="1"/>
</dbReference>
<dbReference type="PANTHER" id="PTHR33607:SF2">
    <property type="entry name" value="ENDONUCLEASE-1"/>
    <property type="match status" value="1"/>
</dbReference>
<dbReference type="PANTHER" id="PTHR33607">
    <property type="entry name" value="ENDONUCLEASE-1"/>
    <property type="match status" value="1"/>
</dbReference>
<dbReference type="InterPro" id="IPR013783">
    <property type="entry name" value="Ig-like_fold"/>
</dbReference>
<dbReference type="SUPFAM" id="SSF54060">
    <property type="entry name" value="His-Me finger endonucleases"/>
    <property type="match status" value="1"/>
</dbReference>
<gene>
    <name evidence="7" type="primary">bsn</name>
    <name evidence="7" type="ORF">NCTC12929_02072</name>
</gene>
<comment type="similarity">
    <text evidence="1">Belongs to the EndA/NucM nuclease family.</text>
</comment>
<dbReference type="SUPFAM" id="SSF49265">
    <property type="entry name" value="Fibronectin type III"/>
    <property type="match status" value="1"/>
</dbReference>
<accession>A0A7Z8YSI3</accession>
<dbReference type="AlphaFoldDB" id="A0A7Z8YSI3"/>
<dbReference type="EMBL" id="UYIV01000001">
    <property type="protein sequence ID" value="VDH05917.1"/>
    <property type="molecule type" value="Genomic_DNA"/>
</dbReference>
<dbReference type="EC" id="3.1.-.-" evidence="7"/>
<dbReference type="RefSeq" id="WP_125151738.1">
    <property type="nucleotide sequence ID" value="NZ_UYIV01000001.1"/>
</dbReference>
<dbReference type="NCBIfam" id="TIGR04183">
    <property type="entry name" value="Por_Secre_tail"/>
    <property type="match status" value="1"/>
</dbReference>
<dbReference type="SMART" id="SM00060">
    <property type="entry name" value="FN3"/>
    <property type="match status" value="1"/>
</dbReference>
<proteinExistence type="inferred from homology"/>
<dbReference type="CDD" id="cd00063">
    <property type="entry name" value="FN3"/>
    <property type="match status" value="1"/>
</dbReference>
<dbReference type="GO" id="GO:0004518">
    <property type="term" value="F:nuclease activity"/>
    <property type="evidence" value="ECO:0007669"/>
    <property type="project" value="UniProtKB-KW"/>
</dbReference>
<sequence length="601" mass="66108">MIRKLLTLSGTFMFTLFLAQPPAHYYNGTQGLTGAQLKTQLHNIIKSGHITKSYGQLYTGYQTTDKDSFYENDNTVLDMYSENPSGTDPYNYTHSSGDRCGNYSQEGDCYNREHIIPQSLFGSATPMQSDIHFVRPSDGKVNGERGNLPFGVVNHPNYTSLNGSKKGANATLGYSGTVFEPINEFKGDIARMIFYFVTRYQDRMNSFSTGNMLAQNTYPSLQDWQLQVLLAWHNQDPVSASEITRNNAAYTYQGNRNPYIDHPNWVNLVWNPNATVDNIPPTIPSNVTVSQPTANSLTLTWTASTDNVGVIGYDIYMNGTLHTTVSGTSNTTVISGLTPNTLYSFYIVAKDAAGNLSGNSNTATGTTLTGTTPTPQCTTTETFDAIPDNGTSYNTNTWTNHGIAWTATNSRTDQTINGKAITIRSGNLTSDIFSGGIRSITFKTQLKYTGTDGTLDVKVNGNTVGTINYHAGASASTHPVETWTIDNINIAGDVNITIANNTNNRVAIDDLSWECYTLSTSEVNAESSIVLYPNPMENGLLFIQGKDNENIKKIDVYSADGKWMKRIINPFKNQKYIDLQSLPSGVYLIVSEKFTKKIIVK</sequence>
<dbReference type="Pfam" id="PF04231">
    <property type="entry name" value="Endonuclease_1"/>
    <property type="match status" value="1"/>
</dbReference>
<keyword evidence="3 5" id="KW-0732">Signal</keyword>
<dbReference type="InterPro" id="IPR026444">
    <property type="entry name" value="Secre_tail"/>
</dbReference>
<evidence type="ECO:0000313" key="7">
    <source>
        <dbReference type="EMBL" id="VDH05917.1"/>
    </source>
</evidence>
<evidence type="ECO:0000256" key="4">
    <source>
        <dbReference type="ARBA" id="ARBA00022801"/>
    </source>
</evidence>
<dbReference type="Gene3D" id="2.60.40.10">
    <property type="entry name" value="Immunoglobulins"/>
    <property type="match status" value="1"/>
</dbReference>
<feature type="domain" description="Fibronectin type-III" evidence="6">
    <location>
        <begin position="283"/>
        <end position="370"/>
    </location>
</feature>
<comment type="caution">
    <text evidence="7">The sequence shown here is derived from an EMBL/GenBank/DDBJ whole genome shotgun (WGS) entry which is preliminary data.</text>
</comment>
<evidence type="ECO:0000313" key="8">
    <source>
        <dbReference type="Proteomes" id="UP000270205"/>
    </source>
</evidence>
<evidence type="ECO:0000256" key="5">
    <source>
        <dbReference type="SAM" id="SignalP"/>
    </source>
</evidence>
<feature type="chain" id="PRO_5031504427" evidence="5">
    <location>
        <begin position="20"/>
        <end position="601"/>
    </location>
</feature>
<dbReference type="InterPro" id="IPR003961">
    <property type="entry name" value="FN3_dom"/>
</dbReference>
<feature type="signal peptide" evidence="5">
    <location>
        <begin position="1"/>
        <end position="19"/>
    </location>
</feature>
<dbReference type="Proteomes" id="UP000270205">
    <property type="component" value="Unassembled WGS sequence"/>
</dbReference>